<dbReference type="AlphaFoldDB" id="A0A937REW5"/>
<dbReference type="Gene3D" id="3.40.630.30">
    <property type="match status" value="1"/>
</dbReference>
<proteinExistence type="predicted"/>
<dbReference type="GO" id="GO:0016747">
    <property type="term" value="F:acyltransferase activity, transferring groups other than amino-acyl groups"/>
    <property type="evidence" value="ECO:0007669"/>
    <property type="project" value="InterPro"/>
</dbReference>
<comment type="caution">
    <text evidence="2">The sequence shown here is derived from an EMBL/GenBank/DDBJ whole genome shotgun (WGS) entry which is preliminary data.</text>
</comment>
<dbReference type="PANTHER" id="PTHR43233:SF1">
    <property type="entry name" value="FAMILY N-ACETYLTRANSFERASE, PUTATIVE (AFU_ORTHOLOGUE AFUA_6G03350)-RELATED"/>
    <property type="match status" value="1"/>
</dbReference>
<dbReference type="InterPro" id="IPR053144">
    <property type="entry name" value="Acetyltransferase_Butenolide"/>
</dbReference>
<gene>
    <name evidence="2" type="ORF">I7412_16645</name>
</gene>
<dbReference type="RefSeq" id="WP_203003679.1">
    <property type="nucleotide sequence ID" value="NZ_JADWYU010000153.1"/>
</dbReference>
<protein>
    <submittedName>
        <fullName evidence="2">GNAT family N-acetyltransferase</fullName>
    </submittedName>
</protein>
<dbReference type="Proteomes" id="UP000604475">
    <property type="component" value="Unassembled WGS sequence"/>
</dbReference>
<reference evidence="2" key="1">
    <citation type="submission" date="2020-12" db="EMBL/GenBank/DDBJ databases">
        <title>Genomic characterization of non-nitrogen-fixing Frankia strains.</title>
        <authorList>
            <person name="Carlos-Shanley C."/>
            <person name="Guerra T."/>
            <person name="Hahn D."/>
        </authorList>
    </citation>
    <scope>NUCLEOTIDE SEQUENCE</scope>
    <source>
        <strain evidence="2">CN6</strain>
    </source>
</reference>
<keyword evidence="3" id="KW-1185">Reference proteome</keyword>
<evidence type="ECO:0000313" key="3">
    <source>
        <dbReference type="Proteomes" id="UP000604475"/>
    </source>
</evidence>
<sequence>MAAVEGFVLDDDRDRVDRDAVWAFLSTEAYWGRWRRRADWEAQVDGAWRVVGAYEASTGRLVGFARAVSDGVAFAYLADVFVAEEARGHGLGAALVATMIDEGPGVCFRWMLHTDDAHGLYRRFGFAPPDGTCLERRPRR</sequence>
<evidence type="ECO:0000259" key="1">
    <source>
        <dbReference type="PROSITE" id="PS51186"/>
    </source>
</evidence>
<dbReference type="SUPFAM" id="SSF55729">
    <property type="entry name" value="Acyl-CoA N-acyltransferases (Nat)"/>
    <property type="match status" value="1"/>
</dbReference>
<evidence type="ECO:0000313" key="2">
    <source>
        <dbReference type="EMBL" id="MBL7628752.1"/>
    </source>
</evidence>
<dbReference type="PANTHER" id="PTHR43233">
    <property type="entry name" value="FAMILY N-ACETYLTRANSFERASE, PUTATIVE (AFU_ORTHOLOGUE AFUA_6G03350)-RELATED"/>
    <property type="match status" value="1"/>
</dbReference>
<dbReference type="CDD" id="cd04301">
    <property type="entry name" value="NAT_SF"/>
    <property type="match status" value="1"/>
</dbReference>
<dbReference type="PROSITE" id="PS51186">
    <property type="entry name" value="GNAT"/>
    <property type="match status" value="1"/>
</dbReference>
<organism evidence="2 3">
    <name type="scientific">Frankia nepalensis</name>
    <dbReference type="NCBI Taxonomy" id="1836974"/>
    <lineage>
        <taxon>Bacteria</taxon>
        <taxon>Bacillati</taxon>
        <taxon>Actinomycetota</taxon>
        <taxon>Actinomycetes</taxon>
        <taxon>Frankiales</taxon>
        <taxon>Frankiaceae</taxon>
        <taxon>Frankia</taxon>
    </lineage>
</organism>
<feature type="domain" description="N-acetyltransferase" evidence="1">
    <location>
        <begin position="7"/>
        <end position="140"/>
    </location>
</feature>
<dbReference type="InterPro" id="IPR000182">
    <property type="entry name" value="GNAT_dom"/>
</dbReference>
<dbReference type="EMBL" id="JAEACQ010000195">
    <property type="protein sequence ID" value="MBL7628752.1"/>
    <property type="molecule type" value="Genomic_DNA"/>
</dbReference>
<dbReference type="InterPro" id="IPR016181">
    <property type="entry name" value="Acyl_CoA_acyltransferase"/>
</dbReference>
<dbReference type="Pfam" id="PF00583">
    <property type="entry name" value="Acetyltransf_1"/>
    <property type="match status" value="1"/>
</dbReference>
<accession>A0A937REW5</accession>
<name>A0A937REW5_9ACTN</name>